<dbReference type="Gene3D" id="3.30.70.270">
    <property type="match status" value="1"/>
</dbReference>
<dbReference type="GO" id="GO:0052621">
    <property type="term" value="F:diguanylate cyclase activity"/>
    <property type="evidence" value="ECO:0007669"/>
    <property type="project" value="TreeGrafter"/>
</dbReference>
<dbReference type="Pfam" id="PF00990">
    <property type="entry name" value="GGDEF"/>
    <property type="match status" value="1"/>
</dbReference>
<evidence type="ECO:0000313" key="3">
    <source>
        <dbReference type="Proteomes" id="UP000229600"/>
    </source>
</evidence>
<proteinExistence type="predicted"/>
<name>A0A2H0N6M4_9BACT</name>
<reference evidence="2 3" key="1">
    <citation type="submission" date="2017-09" db="EMBL/GenBank/DDBJ databases">
        <title>Depth-based differentiation of microbial function through sediment-hosted aquifers and enrichment of novel symbionts in the deep terrestrial subsurface.</title>
        <authorList>
            <person name="Probst A.J."/>
            <person name="Ladd B."/>
            <person name="Jarett J.K."/>
            <person name="Geller-Mcgrath D.E."/>
            <person name="Sieber C.M."/>
            <person name="Emerson J.B."/>
            <person name="Anantharaman K."/>
            <person name="Thomas B.C."/>
            <person name="Malmstrom R."/>
            <person name="Stieglmeier M."/>
            <person name="Klingl A."/>
            <person name="Woyke T."/>
            <person name="Ryan C.M."/>
            <person name="Banfield J.F."/>
        </authorList>
    </citation>
    <scope>NUCLEOTIDE SEQUENCE [LARGE SCALE GENOMIC DNA]</scope>
    <source>
        <strain evidence="2">CG11_big_fil_rev_8_21_14_0_20_39_34</strain>
    </source>
</reference>
<dbReference type="InterPro" id="IPR050469">
    <property type="entry name" value="Diguanylate_Cyclase"/>
</dbReference>
<dbReference type="PANTHER" id="PTHR45138">
    <property type="entry name" value="REGULATORY COMPONENTS OF SENSORY TRANSDUCTION SYSTEM"/>
    <property type="match status" value="1"/>
</dbReference>
<gene>
    <name evidence="2" type="ORF">COV59_00240</name>
</gene>
<dbReference type="NCBIfam" id="TIGR00254">
    <property type="entry name" value="GGDEF"/>
    <property type="match status" value="1"/>
</dbReference>
<protein>
    <recommendedName>
        <fullName evidence="1">GGDEF domain-containing protein</fullName>
    </recommendedName>
</protein>
<dbReference type="CDD" id="cd01949">
    <property type="entry name" value="GGDEF"/>
    <property type="match status" value="1"/>
</dbReference>
<dbReference type="InterPro" id="IPR029787">
    <property type="entry name" value="Nucleotide_cyclase"/>
</dbReference>
<comment type="caution">
    <text evidence="2">The sequence shown here is derived from an EMBL/GenBank/DDBJ whole genome shotgun (WGS) entry which is preliminary data.</text>
</comment>
<dbReference type="Proteomes" id="UP000229600">
    <property type="component" value="Unassembled WGS sequence"/>
</dbReference>
<dbReference type="AlphaFoldDB" id="A0A2H0N6M4"/>
<dbReference type="EMBL" id="PCWN01000001">
    <property type="protein sequence ID" value="PIR04541.1"/>
    <property type="molecule type" value="Genomic_DNA"/>
</dbReference>
<dbReference type="SUPFAM" id="SSF55073">
    <property type="entry name" value="Nucleotide cyclase"/>
    <property type="match status" value="1"/>
</dbReference>
<dbReference type="PANTHER" id="PTHR45138:SF9">
    <property type="entry name" value="DIGUANYLATE CYCLASE DGCM-RELATED"/>
    <property type="match status" value="1"/>
</dbReference>
<dbReference type="PROSITE" id="PS50887">
    <property type="entry name" value="GGDEF"/>
    <property type="match status" value="1"/>
</dbReference>
<evidence type="ECO:0000313" key="2">
    <source>
        <dbReference type="EMBL" id="PIR04541.1"/>
    </source>
</evidence>
<accession>A0A2H0N6M4</accession>
<feature type="domain" description="GGDEF" evidence="1">
    <location>
        <begin position="129"/>
        <end position="296"/>
    </location>
</feature>
<organism evidence="2 3">
    <name type="scientific">Candidatus Magasanikbacteria bacterium CG11_big_fil_rev_8_21_14_0_20_39_34</name>
    <dbReference type="NCBI Taxonomy" id="1974653"/>
    <lineage>
        <taxon>Bacteria</taxon>
        <taxon>Candidatus Magasanikiibacteriota</taxon>
    </lineage>
</organism>
<sequence length="391" mass="44690">MPEIRKVPEQGRDEREMSPVLPPEDLFLEHFREADREEVLSIYNELMRETMKRLDIFCSENSIEPQLHKKLVEIRRKEIQEITQVHFLVKRRGERDELTGLLRRGRFSERFNAMKENMMGPRVEGKTEEEAVYCFIDMDFMKKFNDTYGHEVVDRMLELVGKKLESQVRLGDAACRHGGDEFTLLLTHMKKDSVERVMERIYKSLSSIVIAENPDREARQKYVVLDTASWEGDVPAEYSEWNIAARASFSLGVRKLKEGDDILSSEGPEGRIREQADGGAYATKKSGRGGITYIDGENQQGKLLGHTVIAEKNLNPGGVHEFLKVEGTGVLDTEQEHTREGLQNDVKENLARVVICAQKKNGGNTPRHLEEVMNDLGDLIFEECYGDSQKG</sequence>
<dbReference type="InterPro" id="IPR000160">
    <property type="entry name" value="GGDEF_dom"/>
</dbReference>
<dbReference type="InterPro" id="IPR043128">
    <property type="entry name" value="Rev_trsase/Diguanyl_cyclase"/>
</dbReference>
<evidence type="ECO:0000259" key="1">
    <source>
        <dbReference type="PROSITE" id="PS50887"/>
    </source>
</evidence>
<dbReference type="SMART" id="SM00267">
    <property type="entry name" value="GGDEF"/>
    <property type="match status" value="1"/>
</dbReference>